<organism evidence="13 14">
    <name type="scientific">Chiloscyllium punctatum</name>
    <name type="common">Brownbanded bambooshark</name>
    <name type="synonym">Hemiscyllium punctatum</name>
    <dbReference type="NCBI Taxonomy" id="137246"/>
    <lineage>
        <taxon>Eukaryota</taxon>
        <taxon>Metazoa</taxon>
        <taxon>Chordata</taxon>
        <taxon>Craniata</taxon>
        <taxon>Vertebrata</taxon>
        <taxon>Chondrichthyes</taxon>
        <taxon>Elasmobranchii</taxon>
        <taxon>Galeomorphii</taxon>
        <taxon>Galeoidea</taxon>
        <taxon>Orectolobiformes</taxon>
        <taxon>Hemiscylliidae</taxon>
        <taxon>Chiloscyllium</taxon>
    </lineage>
</organism>
<evidence type="ECO:0000256" key="1">
    <source>
        <dbReference type="ARBA" id="ARBA00004123"/>
    </source>
</evidence>
<dbReference type="FunFam" id="3.30.160.60:FF:000594">
    <property type="entry name" value="Transcription factor HIVEP2"/>
    <property type="match status" value="1"/>
</dbReference>
<evidence type="ECO:0000256" key="3">
    <source>
        <dbReference type="ARBA" id="ARBA00022723"/>
    </source>
</evidence>
<dbReference type="Proteomes" id="UP000287033">
    <property type="component" value="Unassembled WGS sequence"/>
</dbReference>
<feature type="domain" description="C2H2-type" evidence="12">
    <location>
        <begin position="206"/>
        <end position="229"/>
    </location>
</feature>
<dbReference type="OMA" id="HHEQCEE"/>
<feature type="compositionally biased region" description="Basic residues" evidence="11">
    <location>
        <begin position="168"/>
        <end position="177"/>
    </location>
</feature>
<name>A0A401RK55_CHIPU</name>
<feature type="compositionally biased region" description="Low complexity" evidence="11">
    <location>
        <begin position="982"/>
        <end position="1017"/>
    </location>
</feature>
<evidence type="ECO:0000256" key="11">
    <source>
        <dbReference type="SAM" id="MobiDB-lite"/>
    </source>
</evidence>
<feature type="region of interest" description="Disordered" evidence="11">
    <location>
        <begin position="1"/>
        <end position="102"/>
    </location>
</feature>
<dbReference type="GO" id="GO:0000978">
    <property type="term" value="F:RNA polymerase II cis-regulatory region sequence-specific DNA binding"/>
    <property type="evidence" value="ECO:0007669"/>
    <property type="project" value="TreeGrafter"/>
</dbReference>
<accession>A0A401RK55</accession>
<dbReference type="PANTHER" id="PTHR45944">
    <property type="entry name" value="SCHNURRI, ISOFORM F"/>
    <property type="match status" value="1"/>
</dbReference>
<dbReference type="SUPFAM" id="SSF57667">
    <property type="entry name" value="beta-beta-alpha zinc fingers"/>
    <property type="match status" value="2"/>
</dbReference>
<feature type="domain" description="C2H2-type" evidence="12">
    <location>
        <begin position="685"/>
        <end position="712"/>
    </location>
</feature>
<evidence type="ECO:0000256" key="5">
    <source>
        <dbReference type="ARBA" id="ARBA00022771"/>
    </source>
</evidence>
<feature type="compositionally biased region" description="Polar residues" evidence="11">
    <location>
        <begin position="851"/>
        <end position="864"/>
    </location>
</feature>
<keyword evidence="9" id="KW-0539">Nucleus</keyword>
<evidence type="ECO:0000256" key="7">
    <source>
        <dbReference type="ARBA" id="ARBA00023015"/>
    </source>
</evidence>
<feature type="region of interest" description="Disordered" evidence="11">
    <location>
        <begin position="1417"/>
        <end position="1518"/>
    </location>
</feature>
<dbReference type="GO" id="GO:0005634">
    <property type="term" value="C:nucleus"/>
    <property type="evidence" value="ECO:0007669"/>
    <property type="project" value="UniProtKB-SubCell"/>
</dbReference>
<evidence type="ECO:0000256" key="4">
    <source>
        <dbReference type="ARBA" id="ARBA00022737"/>
    </source>
</evidence>
<dbReference type="OrthoDB" id="10042249at2759"/>
<feature type="region of interest" description="Disordered" evidence="11">
    <location>
        <begin position="749"/>
        <end position="795"/>
    </location>
</feature>
<feature type="domain" description="C2H2-type" evidence="12">
    <location>
        <begin position="178"/>
        <end position="205"/>
    </location>
</feature>
<dbReference type="InterPro" id="IPR051969">
    <property type="entry name" value="Zinc-finger_DNA-bd_regulators"/>
</dbReference>
<comment type="subcellular location">
    <subcellularLocation>
        <location evidence="1">Nucleus</location>
    </subcellularLocation>
</comment>
<dbReference type="PROSITE" id="PS00028">
    <property type="entry name" value="ZINC_FINGER_C2H2_1"/>
    <property type="match status" value="1"/>
</dbReference>
<evidence type="ECO:0000313" key="14">
    <source>
        <dbReference type="Proteomes" id="UP000287033"/>
    </source>
</evidence>
<evidence type="ECO:0000256" key="2">
    <source>
        <dbReference type="ARBA" id="ARBA00022553"/>
    </source>
</evidence>
<feature type="compositionally biased region" description="Acidic residues" evidence="11">
    <location>
        <begin position="267"/>
        <end position="276"/>
    </location>
</feature>
<dbReference type="EMBL" id="BEZZ01001423">
    <property type="protein sequence ID" value="GCC18486.1"/>
    <property type="molecule type" value="Genomic_DNA"/>
</dbReference>
<keyword evidence="8" id="KW-0804">Transcription</keyword>
<keyword evidence="6" id="KW-0862">Zinc</keyword>
<feature type="compositionally biased region" description="Pro residues" evidence="11">
    <location>
        <begin position="1498"/>
        <end position="1515"/>
    </location>
</feature>
<evidence type="ECO:0000256" key="10">
    <source>
        <dbReference type="PROSITE-ProRule" id="PRU00042"/>
    </source>
</evidence>
<feature type="region of interest" description="Disordered" evidence="11">
    <location>
        <begin position="1223"/>
        <end position="1280"/>
    </location>
</feature>
<reference evidence="13 14" key="1">
    <citation type="journal article" date="2018" name="Nat. Ecol. Evol.">
        <title>Shark genomes provide insights into elasmobranch evolution and the origin of vertebrates.</title>
        <authorList>
            <person name="Hara Y"/>
            <person name="Yamaguchi K"/>
            <person name="Onimaru K"/>
            <person name="Kadota M"/>
            <person name="Koyanagi M"/>
            <person name="Keeley SD"/>
            <person name="Tatsumi K"/>
            <person name="Tanaka K"/>
            <person name="Motone F"/>
            <person name="Kageyama Y"/>
            <person name="Nozu R"/>
            <person name="Adachi N"/>
            <person name="Nishimura O"/>
            <person name="Nakagawa R"/>
            <person name="Tanegashima C"/>
            <person name="Kiyatake I"/>
            <person name="Matsumoto R"/>
            <person name="Murakumo K"/>
            <person name="Nishida K"/>
            <person name="Terakita A"/>
            <person name="Kuratani S"/>
            <person name="Sato K"/>
            <person name="Hyodo S Kuraku.S."/>
        </authorList>
    </citation>
    <scope>NUCLEOTIDE SEQUENCE [LARGE SCALE GENOMIC DNA]</scope>
</reference>
<dbReference type="GO" id="GO:0008270">
    <property type="term" value="F:zinc ion binding"/>
    <property type="evidence" value="ECO:0007669"/>
    <property type="project" value="UniProtKB-KW"/>
</dbReference>
<keyword evidence="2" id="KW-0597">Phosphoprotein</keyword>
<feature type="region of interest" description="Disordered" evidence="11">
    <location>
        <begin position="1048"/>
        <end position="1114"/>
    </location>
</feature>
<evidence type="ECO:0000259" key="12">
    <source>
        <dbReference type="PROSITE" id="PS50157"/>
    </source>
</evidence>
<dbReference type="STRING" id="137246.A0A401RK55"/>
<feature type="region of interest" description="Disordered" evidence="11">
    <location>
        <begin position="630"/>
        <end position="666"/>
    </location>
</feature>
<feature type="region of interest" description="Disordered" evidence="11">
    <location>
        <begin position="1148"/>
        <end position="1205"/>
    </location>
</feature>
<evidence type="ECO:0000256" key="9">
    <source>
        <dbReference type="ARBA" id="ARBA00023242"/>
    </source>
</evidence>
<feature type="compositionally biased region" description="Basic and acidic residues" evidence="11">
    <location>
        <begin position="928"/>
        <end position="953"/>
    </location>
</feature>
<sequence>MESKRAMLGAAEDSGAPGPVQRDTPRLQPSVFPEPGAQRLAPDPQGPVGGTGPYYHSELQLPAEAPRQAQSRQLLGGPYHHHHHHHYAPRPFPHFQRRPDPRGYPTPEAGAGVEGRPWPFGRTLEATPPEAFLPLQHRSRQLGKAPSPACYRHYPQAVPGPRDEALRRDKKPKKPGKHICQYCGRACAKPSVLKKHIRSHTGERPYPCAPCGFSFKTKSNLYKHRKSHAHAIKAGLLSAEAEAEPSCRSDTDPLGGGEEAGLHSDVDESTDTDEELCPGKRLSQPASPEPEVAEAGNPILQRSLRVSQKYSSDSEVLSEESPAGPMKVPILIVPKCGLQAQAEGPPAYVKTEACPSPPVMVWKYGGPHTIKQRLALRLNEKRGQDSEQSVNLLSPHSKGSTDSGYFSRSESAEQQVSPPNTNAKSYAEIIFGKFARLAPRPLAVNVALQEPPPMVCKDKASLAAIPGDKPDLEKFIEEHILQLISHNNVLVDPTQLDPVKPRRFTCYRGDGGELRKHPMALGEAVSEARAFSEESLGPSAMECFLPSEKELLGIPPDTADSATLTRSNSMPISSGNGLGVPQVLRGSHSFDERMTGSDDVFHAGSALLPHQRMLKRQTAIELFSGLEGHAPGSCGHDDGEQGPGTFPRGSPAATGATKTEEGELAEGGDQSLLVRKAQKGVGTVYECEICGVKYQIWDNFEAHRKFYCSHGPRSKCGVPKPLGEGGLELSQTTVYKAGPVLENLPFRKRRKEKSVGDEEDIPGRYGGPYGGLTWSPSSGAEPKAEGNPLTDQEPVPRTVSVSTMTTSGFFGLPREPVAAATAEESEPQAMEESPGGQGLGKQDGGRRGTGNEISVIQHTNSLSWPGSFERSESMELLSGPGGPDPSPEVGVGVGQHPPAEVGELQAGPQPQPTPKLVRQHNIQVPEIRVTEEPDKPEKEPDEAPVKEAEKVPEEFQWPQRSETLSQLPAEKLPPKKKRLRLAELQYSSGESSLESGTLSRSLSQDSNWSHSSSFSLSLERDEGPKPGVSGRPETAEYLTVPYVVNSPGLLGQQQQQEQQQQKEMRRSASEQAPCQPYLDMVETRSKSFDYGNLSGGPGGAGPRCGPAPTSSPAVRERRRCFLVRQASLGQYSENSQPEHGLELGEPMQVSGHQACGPALPGRGPRHRPASPTDRPCDAPYPPLDFHQPWQLYQPPPPFPALGSEPYPPTAQWPAVPLQLPCPPLPPGEVYTGQPVERRPQARPGWGDKEQPCPSPRASPQHSPGRRAHAPAPRSGRTPPSLLVPVRIQANVPTYGSVMYTSVSHASGGARGPLSHSPGLVICKVEGRSPAQELGGVGGGQCAPWGLPTPSATATAAGTAGEVSVPLTVGLVSSDGGTSIGGSKRMLSPASSLELSVETQQQKRVKEEKICGQMLEKLSLRESGTPSTPANAKAAKPQLVRQFCTTGEVREGQPSPSGSSPRWHGPQSLESAPSEERLSLGQCSDMESLESLEVESPQRGPPSPGDLPSEPPPLLPPQNKFPISMLLQVPVSQGGTVVGGTVLLSDVSDLQQFLQFPSLRTSTSVSWCFLNYTKPNPTRHTAPKLSMYATWCISSYNPNPPGTATKVALALLRSKQKAAREIYIMSALNWPSSGKLVASSGWKQRIAQVRIGQTWITLTAL</sequence>
<gene>
    <name evidence="13" type="ORF">chiPu_0017956</name>
</gene>
<feature type="compositionally biased region" description="Gly residues" evidence="11">
    <location>
        <begin position="1093"/>
        <end position="1102"/>
    </location>
</feature>
<protein>
    <recommendedName>
        <fullName evidence="12">C2H2-type domain-containing protein</fullName>
    </recommendedName>
</protein>
<dbReference type="SMART" id="SM00355">
    <property type="entry name" value="ZnF_C2H2"/>
    <property type="match status" value="3"/>
</dbReference>
<keyword evidence="4" id="KW-0677">Repeat</keyword>
<evidence type="ECO:0000256" key="8">
    <source>
        <dbReference type="ARBA" id="ARBA00023163"/>
    </source>
</evidence>
<feature type="compositionally biased region" description="Polar residues" evidence="11">
    <location>
        <begin position="386"/>
        <end position="420"/>
    </location>
</feature>
<keyword evidence="7" id="KW-0805">Transcription regulation</keyword>
<dbReference type="PANTHER" id="PTHR45944:SF1">
    <property type="entry name" value="TRANSCRIPTION FACTOR HIVEP2"/>
    <property type="match status" value="1"/>
</dbReference>
<dbReference type="GO" id="GO:0000981">
    <property type="term" value="F:DNA-binding transcription factor activity, RNA polymerase II-specific"/>
    <property type="evidence" value="ECO:0007669"/>
    <property type="project" value="TreeGrafter"/>
</dbReference>
<dbReference type="InterPro" id="IPR036236">
    <property type="entry name" value="Znf_C2H2_sf"/>
</dbReference>
<feature type="compositionally biased region" description="Pro residues" evidence="11">
    <location>
        <begin position="1193"/>
        <end position="1205"/>
    </location>
</feature>
<feature type="compositionally biased region" description="Basic and acidic residues" evidence="11">
    <location>
        <begin position="1235"/>
        <end position="1250"/>
    </location>
</feature>
<feature type="region of interest" description="Disordered" evidence="11">
    <location>
        <begin position="143"/>
        <end position="177"/>
    </location>
</feature>
<dbReference type="PROSITE" id="PS50157">
    <property type="entry name" value="ZINC_FINGER_C2H2_2"/>
    <property type="match status" value="3"/>
</dbReference>
<comment type="caution">
    <text evidence="13">The sequence shown here is derived from an EMBL/GenBank/DDBJ whole genome shotgun (WGS) entry which is preliminary data.</text>
</comment>
<keyword evidence="14" id="KW-1185">Reference proteome</keyword>
<feature type="region of interest" description="Disordered" evidence="11">
    <location>
        <begin position="819"/>
        <end position="1034"/>
    </location>
</feature>
<dbReference type="Gene3D" id="3.30.160.60">
    <property type="entry name" value="Classic Zinc Finger"/>
    <property type="match status" value="2"/>
</dbReference>
<dbReference type="InterPro" id="IPR013087">
    <property type="entry name" value="Znf_C2H2_type"/>
</dbReference>
<keyword evidence="5 10" id="KW-0863">Zinc-finger</keyword>
<dbReference type="FunFam" id="3.30.160.60:FF:000033">
    <property type="entry name" value="Immunodeficiency virus type I enhancer binding protein 1"/>
    <property type="match status" value="1"/>
</dbReference>
<evidence type="ECO:0000256" key="6">
    <source>
        <dbReference type="ARBA" id="ARBA00022833"/>
    </source>
</evidence>
<feature type="compositionally biased region" description="Basic residues" evidence="11">
    <location>
        <begin position="79"/>
        <end position="88"/>
    </location>
</feature>
<feature type="region of interest" description="Disordered" evidence="11">
    <location>
        <begin position="380"/>
        <end position="420"/>
    </location>
</feature>
<feature type="region of interest" description="Disordered" evidence="11">
    <location>
        <begin position="240"/>
        <end position="300"/>
    </location>
</feature>
<evidence type="ECO:0000313" key="13">
    <source>
        <dbReference type="EMBL" id="GCC18486.1"/>
    </source>
</evidence>
<dbReference type="Pfam" id="PF00096">
    <property type="entry name" value="zf-C2H2"/>
    <property type="match status" value="2"/>
</dbReference>
<keyword evidence="3" id="KW-0479">Metal-binding</keyword>
<proteinExistence type="predicted"/>